<dbReference type="AlphaFoldDB" id="A0A1A9W131"/>
<dbReference type="CDD" id="cd16021">
    <property type="entry name" value="ALP_like"/>
    <property type="match status" value="1"/>
</dbReference>
<evidence type="ECO:0008006" key="3">
    <source>
        <dbReference type="Google" id="ProtNLM"/>
    </source>
</evidence>
<dbReference type="Gene3D" id="3.40.720.10">
    <property type="entry name" value="Alkaline Phosphatase, subunit A"/>
    <property type="match status" value="1"/>
</dbReference>
<reference evidence="2" key="1">
    <citation type="submission" date="2014-03" db="EMBL/GenBank/DDBJ databases">
        <authorList>
            <person name="Aksoy S."/>
            <person name="Warren W."/>
            <person name="Wilson R.K."/>
        </authorList>
    </citation>
    <scope>NUCLEOTIDE SEQUENCE [LARGE SCALE GENOMIC DNA]</scope>
    <source>
        <strain evidence="2">IAEA</strain>
    </source>
</reference>
<dbReference type="Pfam" id="PF02995">
    <property type="entry name" value="DUF229"/>
    <property type="match status" value="1"/>
</dbReference>
<reference evidence="1" key="2">
    <citation type="submission" date="2020-05" db="UniProtKB">
        <authorList>
            <consortium name="EnsemblMetazoa"/>
        </authorList>
    </citation>
    <scope>IDENTIFICATION</scope>
    <source>
        <strain evidence="1">IAEA</strain>
    </source>
</reference>
<dbReference type="PANTHER" id="PTHR10974">
    <property type="entry name" value="FI08016P-RELATED"/>
    <property type="match status" value="1"/>
</dbReference>
<dbReference type="FunFam" id="3.40.720.10:FF:000017">
    <property type="entry name" value="Predicted protein"/>
    <property type="match status" value="1"/>
</dbReference>
<accession>A0A1A9W131</accession>
<sequence length="243" mass="28435">MMALLTGQNESTIHKTCNPKRGYDNCDFIWREFQEQGYKTAYAEDTALNSTFNIKSPGFKVPPTDYYFRPMSLAIEKTFKKTTKNGISYCIGNRQYGEYVYEMGLRFAKRFRNRPYFGLFRTKSFSHGDYSLPATMDLKLLNYFKEMEIVGIFDHAIVFFFSDCGLLPSPLDKLPEGLLEERLPTFFISIPKWFRGNYWNLVRKLEANCQRLTSPYDIYMTMQHLLQIDLINSTMKQATGCLQ</sequence>
<proteinExistence type="predicted"/>
<dbReference type="InterPro" id="IPR004245">
    <property type="entry name" value="DUF229"/>
</dbReference>
<dbReference type="STRING" id="37001.A0A1A9W131"/>
<evidence type="ECO:0000313" key="2">
    <source>
        <dbReference type="Proteomes" id="UP000091820"/>
    </source>
</evidence>
<dbReference type="InterPro" id="IPR017850">
    <property type="entry name" value="Alkaline_phosphatase_core_sf"/>
</dbReference>
<dbReference type="SUPFAM" id="SSF53649">
    <property type="entry name" value="Alkaline phosphatase-like"/>
    <property type="match status" value="1"/>
</dbReference>
<dbReference type="EnsemblMetazoa" id="GBRI002456-RA">
    <property type="protein sequence ID" value="GBRI002456-PA"/>
    <property type="gene ID" value="GBRI002456"/>
</dbReference>
<dbReference type="VEuPathDB" id="VectorBase:GBRI002456"/>
<dbReference type="PANTHER" id="PTHR10974:SF9">
    <property type="entry name" value="DUF229 DOMAIN CONTAINING PROTEIN-RELATED"/>
    <property type="match status" value="1"/>
</dbReference>
<dbReference type="GO" id="GO:0005615">
    <property type="term" value="C:extracellular space"/>
    <property type="evidence" value="ECO:0007669"/>
    <property type="project" value="TreeGrafter"/>
</dbReference>
<keyword evidence="2" id="KW-1185">Reference proteome</keyword>
<evidence type="ECO:0000313" key="1">
    <source>
        <dbReference type="EnsemblMetazoa" id="GBRI002456-PA"/>
    </source>
</evidence>
<dbReference type="Proteomes" id="UP000091820">
    <property type="component" value="Unassembled WGS sequence"/>
</dbReference>
<name>A0A1A9W131_9MUSC</name>
<organism evidence="1 2">
    <name type="scientific">Glossina brevipalpis</name>
    <dbReference type="NCBI Taxonomy" id="37001"/>
    <lineage>
        <taxon>Eukaryota</taxon>
        <taxon>Metazoa</taxon>
        <taxon>Ecdysozoa</taxon>
        <taxon>Arthropoda</taxon>
        <taxon>Hexapoda</taxon>
        <taxon>Insecta</taxon>
        <taxon>Pterygota</taxon>
        <taxon>Neoptera</taxon>
        <taxon>Endopterygota</taxon>
        <taxon>Diptera</taxon>
        <taxon>Brachycera</taxon>
        <taxon>Muscomorpha</taxon>
        <taxon>Hippoboscoidea</taxon>
        <taxon>Glossinidae</taxon>
        <taxon>Glossina</taxon>
    </lineage>
</organism>
<protein>
    <recommendedName>
        <fullName evidence="3">Sulfatase N-terminal domain-containing protein</fullName>
    </recommendedName>
</protein>